<feature type="domain" description="Uracil-DNA glycosylase-like" evidence="1">
    <location>
        <begin position="27"/>
        <end position="182"/>
    </location>
</feature>
<evidence type="ECO:0000259" key="1">
    <source>
        <dbReference type="SMART" id="SM00986"/>
    </source>
</evidence>
<dbReference type="Gene3D" id="3.40.470.10">
    <property type="entry name" value="Uracil-DNA glycosylase-like domain"/>
    <property type="match status" value="1"/>
</dbReference>
<accession>A0AB39BLV7</accession>
<dbReference type="Pfam" id="PF03167">
    <property type="entry name" value="UDG"/>
    <property type="match status" value="1"/>
</dbReference>
<dbReference type="SUPFAM" id="SSF52141">
    <property type="entry name" value="Uracil-DNA glycosylase-like"/>
    <property type="match status" value="1"/>
</dbReference>
<dbReference type="CDD" id="cd10033">
    <property type="entry name" value="UDG_like"/>
    <property type="match status" value="1"/>
</dbReference>
<dbReference type="SMART" id="SM00987">
    <property type="entry name" value="UreE_C"/>
    <property type="match status" value="1"/>
</dbReference>
<dbReference type="EMBL" id="CP162511">
    <property type="protein sequence ID" value="XDI07489.1"/>
    <property type="molecule type" value="Genomic_DNA"/>
</dbReference>
<dbReference type="InterPro" id="IPR047124">
    <property type="entry name" value="HI_0220.2"/>
</dbReference>
<reference evidence="2" key="1">
    <citation type="submission" date="2024-05" db="EMBL/GenBank/DDBJ databases">
        <title>Herbiconiux sp. A18JL235.</title>
        <authorList>
            <person name="Zhang G."/>
        </authorList>
    </citation>
    <scope>NUCLEOTIDE SEQUENCE</scope>
    <source>
        <strain evidence="2">A18JL235</strain>
    </source>
</reference>
<dbReference type="InterPro" id="IPR036895">
    <property type="entry name" value="Uracil-DNA_glycosylase-like_sf"/>
</dbReference>
<gene>
    <name evidence="2" type="ORF">ABFY20_03045</name>
</gene>
<sequence length="193" mass="21628">MEFDRFRDEVAAHPSNDWARERGYAPLVVGSERSRVLIVSQAPGRRAQASGIPFDDPSGVRLRSWLGVSDEEFYDPDRLAIVPMDFYYPGKAASGDAPPRAGFAAQWHPRAFELLPSVRLTVLVGAYAQRRYLPSRPALSLTETVRAAGTRLPYFPIVHPSPLTQGWRLRNPWFETDTVPLLSRLVREALSAP</sequence>
<dbReference type="RefSeq" id="WP_368499854.1">
    <property type="nucleotide sequence ID" value="NZ_CP162511.1"/>
</dbReference>
<evidence type="ECO:0000313" key="2">
    <source>
        <dbReference type="EMBL" id="XDI07489.1"/>
    </source>
</evidence>
<proteinExistence type="predicted"/>
<protein>
    <submittedName>
        <fullName evidence="2">Uracil-DNA glycosylase family protein</fullName>
    </submittedName>
</protein>
<dbReference type="SMART" id="SM00986">
    <property type="entry name" value="UDG"/>
    <property type="match status" value="1"/>
</dbReference>
<dbReference type="AlphaFoldDB" id="A0AB39BLV7"/>
<dbReference type="PANTHER" id="PTHR42160">
    <property type="entry name" value="URACIL-DNA GLYCOSYLASE SUPERFAMILY PROTEIN"/>
    <property type="match status" value="1"/>
</dbReference>
<dbReference type="PANTHER" id="PTHR42160:SF1">
    <property type="entry name" value="URACIL-DNA GLYCOSYLASE SUPERFAMILY PROTEIN"/>
    <property type="match status" value="1"/>
</dbReference>
<name>A0AB39BLV7_9MICO</name>
<organism evidence="2">
    <name type="scientific">Herbiconiux sp. A18JL235</name>
    <dbReference type="NCBI Taxonomy" id="3152363"/>
    <lineage>
        <taxon>Bacteria</taxon>
        <taxon>Bacillati</taxon>
        <taxon>Actinomycetota</taxon>
        <taxon>Actinomycetes</taxon>
        <taxon>Micrococcales</taxon>
        <taxon>Microbacteriaceae</taxon>
        <taxon>Herbiconiux</taxon>
    </lineage>
</organism>
<dbReference type="InterPro" id="IPR005122">
    <property type="entry name" value="Uracil-DNA_glycosylase-like"/>
</dbReference>